<feature type="transmembrane region" description="Helical" evidence="1">
    <location>
        <begin position="278"/>
        <end position="302"/>
    </location>
</feature>
<feature type="transmembrane region" description="Helical" evidence="1">
    <location>
        <begin position="184"/>
        <end position="202"/>
    </location>
</feature>
<evidence type="ECO:0000313" key="2">
    <source>
        <dbReference type="EMBL" id="CAG6397824.1"/>
    </source>
</evidence>
<protein>
    <submittedName>
        <fullName evidence="2">M50 family metallopeptidase</fullName>
    </submittedName>
</protein>
<comment type="caution">
    <text evidence="2">The sequence shown here is derived from an EMBL/GenBank/DDBJ whole genome shotgun (WGS) entry which is preliminary data.</text>
</comment>
<evidence type="ECO:0000256" key="1">
    <source>
        <dbReference type="SAM" id="Phobius"/>
    </source>
</evidence>
<feature type="transmembrane region" description="Helical" evidence="1">
    <location>
        <begin position="382"/>
        <end position="407"/>
    </location>
</feature>
<dbReference type="AlphaFoldDB" id="A0A9W4GWK8"/>
<keyword evidence="1" id="KW-0812">Transmembrane</keyword>
<feature type="transmembrane region" description="Helical" evidence="1">
    <location>
        <begin position="252"/>
        <end position="272"/>
    </location>
</feature>
<keyword evidence="3" id="KW-1185">Reference proteome</keyword>
<proteinExistence type="predicted"/>
<organism evidence="2 3">
    <name type="scientific">Actinacidiphila cocklensis</name>
    <dbReference type="NCBI Taxonomy" id="887465"/>
    <lineage>
        <taxon>Bacteria</taxon>
        <taxon>Bacillati</taxon>
        <taxon>Actinomycetota</taxon>
        <taxon>Actinomycetes</taxon>
        <taxon>Kitasatosporales</taxon>
        <taxon>Streptomycetaceae</taxon>
        <taxon>Actinacidiphila</taxon>
    </lineage>
</organism>
<name>A0A9W4GWK8_9ACTN</name>
<gene>
    <name evidence="2" type="ORF">SCOCK_60157</name>
</gene>
<feature type="transmembrane region" description="Helical" evidence="1">
    <location>
        <begin position="145"/>
        <end position="172"/>
    </location>
</feature>
<feature type="transmembrane region" description="Helical" evidence="1">
    <location>
        <begin position="353"/>
        <end position="376"/>
    </location>
</feature>
<keyword evidence="1" id="KW-1133">Transmembrane helix</keyword>
<evidence type="ECO:0000313" key="3">
    <source>
        <dbReference type="Proteomes" id="UP001152519"/>
    </source>
</evidence>
<accession>A0A9W4GWK8</accession>
<reference evidence="2" key="1">
    <citation type="submission" date="2021-05" db="EMBL/GenBank/DDBJ databases">
        <authorList>
            <person name="Arsene-Ploetze F."/>
        </authorList>
    </citation>
    <scope>NUCLEOTIDE SEQUENCE</scope>
    <source>
        <strain evidence="2">DSM 42138</strain>
    </source>
</reference>
<dbReference type="EMBL" id="CAJSLV010000092">
    <property type="protein sequence ID" value="CAG6397824.1"/>
    <property type="molecule type" value="Genomic_DNA"/>
</dbReference>
<dbReference type="Proteomes" id="UP001152519">
    <property type="component" value="Unassembled WGS sequence"/>
</dbReference>
<keyword evidence="1" id="KW-0472">Membrane</keyword>
<sequence length="419" mass="46693">MSGTAEAAAPAGDRPRLRPEVVLGPALRSGPKTVHHVKDARTGCYYRVGPREHFIMGLMDGRHTLQDIGREYHDAYERRLGPEHWRQVFTMLGRYQLLDGYADPAALDRLRQAHDAKQSARQGWSRRSWVLLRPDRLCAALASRLAFAFSAPFVTAAAVLAVVVQLFVWAHVATLAHEVGHQRTWAVTVPLSMALFWLLTMLHEFAHGVACRHFGGTVTEIGVSWRFPMLTPYCRTDDIVLFHRRRARVGTAFAGVFVTLLALAPVTAWWLLTADGSIGHRLAAALLLFGSGGAVMSLLPVLRSDGYVMLTHALDLVDLRRESYRFWRLRLSRRDPAARERLGSYPTRDTRAYALYGAGSLLFLVLAYCALLWLWFGSLQHWIGPVWAVAVLAAETAVLIGILSPAVRGRSGERRTTDA</sequence>
<dbReference type="RefSeq" id="WP_251498539.1">
    <property type="nucleotide sequence ID" value="NZ_CAJSLV010000092.1"/>
</dbReference>